<dbReference type="CDD" id="cd06225">
    <property type="entry name" value="HAMP"/>
    <property type="match status" value="1"/>
</dbReference>
<feature type="domain" description="Methyl-accepting transducer" evidence="6">
    <location>
        <begin position="272"/>
        <end position="501"/>
    </location>
</feature>
<dbReference type="Proteomes" id="UP001303946">
    <property type="component" value="Chromosome"/>
</dbReference>
<feature type="coiled-coil region" evidence="4">
    <location>
        <begin position="77"/>
        <end position="104"/>
    </location>
</feature>
<comment type="similarity">
    <text evidence="2">Belongs to the methyl-accepting chemotaxis (MCP) protein family.</text>
</comment>
<keyword evidence="1" id="KW-0488">Methylation</keyword>
<dbReference type="SMART" id="SM00304">
    <property type="entry name" value="HAMP"/>
    <property type="match status" value="1"/>
</dbReference>
<dbReference type="InterPro" id="IPR003660">
    <property type="entry name" value="HAMP_dom"/>
</dbReference>
<dbReference type="Pfam" id="PF00015">
    <property type="entry name" value="MCPsignal"/>
    <property type="match status" value="1"/>
</dbReference>
<dbReference type="PANTHER" id="PTHR43531:SF14">
    <property type="entry name" value="METHYL-ACCEPTING CHEMOTAXIS PROTEIN I-RELATED"/>
    <property type="match status" value="1"/>
</dbReference>
<dbReference type="RefSeq" id="WP_316703152.1">
    <property type="nucleotide sequence ID" value="NZ_CP136336.1"/>
</dbReference>
<dbReference type="PROSITE" id="PS50885">
    <property type="entry name" value="HAMP"/>
    <property type="match status" value="1"/>
</dbReference>
<dbReference type="CDD" id="cd11386">
    <property type="entry name" value="MCP_signal"/>
    <property type="match status" value="1"/>
</dbReference>
<keyword evidence="5" id="KW-1133">Transmembrane helix</keyword>
<evidence type="ECO:0000256" key="5">
    <source>
        <dbReference type="SAM" id="Phobius"/>
    </source>
</evidence>
<sequence>MRPQLSVARRLALGFASLVLMLVGVATLNGLEIRSLGARMQHIVEVDSARSDLAQALLAQIGQMSVQARTVALLTDLREIDNEIKALNATVARYQETERQLAESLDGAKSSDEERQLVGEIAATSKVAIPLLLRAARQGQEGSNIEATTTLMTQARPQEALWRGKAEQLMAVERQSSVASYASAVSGQQRALSIAAVVVAIAVLAGALLGWRITRSVKQPIDRAIRVAERIAEGDLSSQVEVGSHDEIGRLLLAIAAMQERLRTLVGQIRESSDSIHVASAEVSTGNLDLSQRTERAASSLQQTASSMEDLTSTVRHSASAAEKANQLAHRASAVATRGGEVVSQMVSTMREIDDSSRKIADIIGVIDGIAFQTNILALNAGVEAARAGDQGRGFAVVASEVRSLAQRSAVAAKEIKALIDSSVDKVDAGSRLVKAAGETMVEIVASVDEVAAIVGEITTAASAQSTGISQVSSAVTQLDQVTQQNAALVEEASAAAESLREQAQSLTNVVSAFRLK</sequence>
<dbReference type="EMBL" id="CP136336">
    <property type="protein sequence ID" value="WOB10245.1"/>
    <property type="molecule type" value="Genomic_DNA"/>
</dbReference>
<keyword evidence="5" id="KW-0812">Transmembrane</keyword>
<keyword evidence="3" id="KW-0807">Transducer</keyword>
<organism evidence="8 9">
    <name type="scientific">Piscinibacter gummiphilus</name>
    <dbReference type="NCBI Taxonomy" id="946333"/>
    <lineage>
        <taxon>Bacteria</taxon>
        <taxon>Pseudomonadati</taxon>
        <taxon>Pseudomonadota</taxon>
        <taxon>Betaproteobacteria</taxon>
        <taxon>Burkholderiales</taxon>
        <taxon>Sphaerotilaceae</taxon>
        <taxon>Piscinibacter</taxon>
    </lineage>
</organism>
<evidence type="ECO:0000259" key="7">
    <source>
        <dbReference type="PROSITE" id="PS50885"/>
    </source>
</evidence>
<protein>
    <submittedName>
        <fullName evidence="8">Methyl-accepting chemotaxis protein</fullName>
    </submittedName>
</protein>
<reference evidence="8 9" key="1">
    <citation type="submission" date="2023-10" db="EMBL/GenBank/DDBJ databases">
        <title>Bacteria for the degradation of biodegradable plastic PBAT(Polybutylene adipate terephthalate).</title>
        <authorList>
            <person name="Weon H.-Y."/>
            <person name="Yeon J."/>
        </authorList>
    </citation>
    <scope>NUCLEOTIDE SEQUENCE [LARGE SCALE GENOMIC DNA]</scope>
    <source>
        <strain evidence="8 9">SBD 7-3</strain>
    </source>
</reference>
<dbReference type="InterPro" id="IPR051310">
    <property type="entry name" value="MCP_chemotaxis"/>
</dbReference>
<feature type="domain" description="HAMP" evidence="7">
    <location>
        <begin position="215"/>
        <end position="267"/>
    </location>
</feature>
<keyword evidence="9" id="KW-1185">Reference proteome</keyword>
<evidence type="ECO:0000313" key="9">
    <source>
        <dbReference type="Proteomes" id="UP001303946"/>
    </source>
</evidence>
<evidence type="ECO:0000259" key="6">
    <source>
        <dbReference type="PROSITE" id="PS50111"/>
    </source>
</evidence>
<name>A0ABZ0D4K0_9BURK</name>
<dbReference type="PRINTS" id="PR00260">
    <property type="entry name" value="CHEMTRNSDUCR"/>
</dbReference>
<gene>
    <name evidence="8" type="ORF">RXV79_09305</name>
</gene>
<dbReference type="InterPro" id="IPR004090">
    <property type="entry name" value="Chemotax_Me-accpt_rcpt"/>
</dbReference>
<evidence type="ECO:0000256" key="1">
    <source>
        <dbReference type="ARBA" id="ARBA00022481"/>
    </source>
</evidence>
<feature type="transmembrane region" description="Helical" evidence="5">
    <location>
        <begin position="191"/>
        <end position="211"/>
    </location>
</feature>
<accession>A0ABZ0D4K0</accession>
<evidence type="ECO:0000256" key="4">
    <source>
        <dbReference type="SAM" id="Coils"/>
    </source>
</evidence>
<proteinExistence type="inferred from homology"/>
<keyword evidence="4" id="KW-0175">Coiled coil</keyword>
<dbReference type="InterPro" id="IPR004089">
    <property type="entry name" value="MCPsignal_dom"/>
</dbReference>
<evidence type="ECO:0000256" key="2">
    <source>
        <dbReference type="ARBA" id="ARBA00029447"/>
    </source>
</evidence>
<dbReference type="PANTHER" id="PTHR43531">
    <property type="entry name" value="PROTEIN ICFG"/>
    <property type="match status" value="1"/>
</dbReference>
<dbReference type="SMART" id="SM00283">
    <property type="entry name" value="MA"/>
    <property type="match status" value="1"/>
</dbReference>
<keyword evidence="5" id="KW-0472">Membrane</keyword>
<dbReference type="Pfam" id="PF00672">
    <property type="entry name" value="HAMP"/>
    <property type="match status" value="1"/>
</dbReference>
<evidence type="ECO:0000313" key="8">
    <source>
        <dbReference type="EMBL" id="WOB10245.1"/>
    </source>
</evidence>
<dbReference type="SUPFAM" id="SSF58104">
    <property type="entry name" value="Methyl-accepting chemotaxis protein (MCP) signaling domain"/>
    <property type="match status" value="1"/>
</dbReference>
<dbReference type="Gene3D" id="1.10.287.950">
    <property type="entry name" value="Methyl-accepting chemotaxis protein"/>
    <property type="match status" value="1"/>
</dbReference>
<dbReference type="PROSITE" id="PS50111">
    <property type="entry name" value="CHEMOTAXIS_TRANSDUC_2"/>
    <property type="match status" value="1"/>
</dbReference>
<evidence type="ECO:0000256" key="3">
    <source>
        <dbReference type="PROSITE-ProRule" id="PRU00284"/>
    </source>
</evidence>